<dbReference type="NCBIfam" id="TIGR01549">
    <property type="entry name" value="HAD-SF-IA-v1"/>
    <property type="match status" value="1"/>
</dbReference>
<dbReference type="PANTHER" id="PTHR43316:SF3">
    <property type="entry name" value="HALOACID DEHALOGENASE, TYPE II (AFU_ORTHOLOGUE AFUA_2G07750)-RELATED"/>
    <property type="match status" value="1"/>
</dbReference>
<dbReference type="PRINTS" id="PR00413">
    <property type="entry name" value="HADHALOGNASE"/>
</dbReference>
<dbReference type="RefSeq" id="WP_267638273.1">
    <property type="nucleotide sequence ID" value="NZ_JAODIY010000013.1"/>
</dbReference>
<evidence type="ECO:0000256" key="1">
    <source>
        <dbReference type="ARBA" id="ARBA00007958"/>
    </source>
</evidence>
<keyword evidence="2 3" id="KW-0378">Hydrolase</keyword>
<dbReference type="InterPro" id="IPR023214">
    <property type="entry name" value="HAD_sf"/>
</dbReference>
<dbReference type="GO" id="GO:0016787">
    <property type="term" value="F:hydrolase activity"/>
    <property type="evidence" value="ECO:0007669"/>
    <property type="project" value="UniProtKB-KW"/>
</dbReference>
<dbReference type="Gene3D" id="1.10.150.240">
    <property type="entry name" value="Putative phosphatase, domain 2"/>
    <property type="match status" value="1"/>
</dbReference>
<dbReference type="PANTHER" id="PTHR43316">
    <property type="entry name" value="HYDROLASE, HALOACID DELAHOGENASE-RELATED"/>
    <property type="match status" value="1"/>
</dbReference>
<dbReference type="EC" id="3.1.3.-" evidence="3"/>
<dbReference type="InterPro" id="IPR051540">
    <property type="entry name" value="S-2-haloacid_dehalogenase"/>
</dbReference>
<evidence type="ECO:0000256" key="2">
    <source>
        <dbReference type="ARBA" id="ARBA00022801"/>
    </source>
</evidence>
<evidence type="ECO:0000313" key="4">
    <source>
        <dbReference type="Proteomes" id="UP001596414"/>
    </source>
</evidence>
<dbReference type="EMBL" id="JBHSZQ010000002">
    <property type="protein sequence ID" value="MFC7124955.1"/>
    <property type="molecule type" value="Genomic_DNA"/>
</dbReference>
<name>A0ABD5X1D2_9EURY</name>
<accession>A0ABD5X1D2</accession>
<dbReference type="Proteomes" id="UP001596414">
    <property type="component" value="Unassembled WGS sequence"/>
</dbReference>
<dbReference type="Gene3D" id="3.40.50.1000">
    <property type="entry name" value="HAD superfamily/HAD-like"/>
    <property type="match status" value="1"/>
</dbReference>
<dbReference type="InterPro" id="IPR023198">
    <property type="entry name" value="PGP-like_dom2"/>
</dbReference>
<dbReference type="Pfam" id="PF00702">
    <property type="entry name" value="Hydrolase"/>
    <property type="match status" value="1"/>
</dbReference>
<sequence>MTRSAPVQGTSFDCFGTLIDVDRTANPAPRIARELSARGVSVPQDWNEAYRTPQVDAARYEEVPLPIHVRAVLENRSVDVPSPQSSTVQDAVLAAFDATVQTRSGAVSTVEATAKHGPVGILSNCSVPGLVERSLAKSALDSEQFDVVVTSVDCGWRKPDPRAFEAITAHLDVPLSALVHIGDDPETDGGASKTGATAVLVNEVPLTDVPDFITQDGGDC</sequence>
<dbReference type="AlphaFoldDB" id="A0ABD5X1D2"/>
<evidence type="ECO:0000313" key="3">
    <source>
        <dbReference type="EMBL" id="MFC7124955.1"/>
    </source>
</evidence>
<reference evidence="3 4" key="1">
    <citation type="journal article" date="2014" name="Int. J. Syst. Evol. Microbiol.">
        <title>Complete genome sequence of Corynebacterium casei LMG S-19264T (=DSM 44701T), isolated from a smear-ripened cheese.</title>
        <authorList>
            <consortium name="US DOE Joint Genome Institute (JGI-PGF)"/>
            <person name="Walter F."/>
            <person name="Albersmeier A."/>
            <person name="Kalinowski J."/>
            <person name="Ruckert C."/>
        </authorList>
    </citation>
    <scope>NUCLEOTIDE SEQUENCE [LARGE SCALE GENOMIC DNA]</scope>
    <source>
        <strain evidence="3 4">CGMCC 4.7215</strain>
    </source>
</reference>
<comment type="caution">
    <text evidence="3">The sequence shown here is derived from an EMBL/GenBank/DDBJ whole genome shotgun (WGS) entry which is preliminary data.</text>
</comment>
<gene>
    <name evidence="3" type="ORF">ACFQJ7_02730</name>
</gene>
<organism evidence="3 4">
    <name type="scientific">Halovenus rubra</name>
    <dbReference type="NCBI Taxonomy" id="869890"/>
    <lineage>
        <taxon>Archaea</taxon>
        <taxon>Methanobacteriati</taxon>
        <taxon>Methanobacteriota</taxon>
        <taxon>Stenosarchaea group</taxon>
        <taxon>Halobacteria</taxon>
        <taxon>Halobacteriales</taxon>
        <taxon>Haloarculaceae</taxon>
        <taxon>Halovenus</taxon>
    </lineage>
</organism>
<dbReference type="InterPro" id="IPR006439">
    <property type="entry name" value="HAD-SF_hydro_IA"/>
</dbReference>
<dbReference type="SUPFAM" id="SSF56784">
    <property type="entry name" value="HAD-like"/>
    <property type="match status" value="1"/>
</dbReference>
<protein>
    <submittedName>
        <fullName evidence="3">HAD family hydrolase</fullName>
        <ecNumber evidence="3">3.1.3.-</ecNumber>
    </submittedName>
</protein>
<proteinExistence type="inferred from homology"/>
<dbReference type="InterPro" id="IPR036412">
    <property type="entry name" value="HAD-like_sf"/>
</dbReference>
<comment type="similarity">
    <text evidence="1">Belongs to the HAD-like hydrolase superfamily.</text>
</comment>